<keyword evidence="1" id="KW-0472">Membrane</keyword>
<comment type="caution">
    <text evidence="2">The sequence shown here is derived from an EMBL/GenBank/DDBJ whole genome shotgun (WGS) entry which is preliminary data.</text>
</comment>
<name>A0AAW8D173_9BURK</name>
<feature type="transmembrane region" description="Helical" evidence="1">
    <location>
        <begin position="94"/>
        <end position="117"/>
    </location>
</feature>
<dbReference type="RefSeq" id="WP_307687322.1">
    <property type="nucleotide sequence ID" value="NZ_JAUSRD010000027.1"/>
</dbReference>
<organism evidence="2 3">
    <name type="scientific">Variovorax boronicumulans</name>
    <dbReference type="NCBI Taxonomy" id="436515"/>
    <lineage>
        <taxon>Bacteria</taxon>
        <taxon>Pseudomonadati</taxon>
        <taxon>Pseudomonadota</taxon>
        <taxon>Betaproteobacteria</taxon>
        <taxon>Burkholderiales</taxon>
        <taxon>Comamonadaceae</taxon>
        <taxon>Variovorax</taxon>
    </lineage>
</organism>
<evidence type="ECO:0000313" key="2">
    <source>
        <dbReference type="EMBL" id="MDP9897388.1"/>
    </source>
</evidence>
<evidence type="ECO:0000313" key="3">
    <source>
        <dbReference type="Proteomes" id="UP001242045"/>
    </source>
</evidence>
<keyword evidence="1" id="KW-1133">Transmembrane helix</keyword>
<gene>
    <name evidence="2" type="ORF">J2W31_006532</name>
</gene>
<dbReference type="EMBL" id="JAUSRD010000027">
    <property type="protein sequence ID" value="MDP9897388.1"/>
    <property type="molecule type" value="Genomic_DNA"/>
</dbReference>
<protein>
    <submittedName>
        <fullName evidence="2">Uncharacterized protein</fullName>
    </submittedName>
</protein>
<accession>A0AAW8D173</accession>
<reference evidence="2" key="1">
    <citation type="submission" date="2023-07" db="EMBL/GenBank/DDBJ databases">
        <title>Sorghum-associated microbial communities from plants grown in Nebraska, USA.</title>
        <authorList>
            <person name="Schachtman D."/>
        </authorList>
    </citation>
    <scope>NUCLEOTIDE SEQUENCE</scope>
    <source>
        <strain evidence="2">DS3754</strain>
    </source>
</reference>
<dbReference type="AlphaFoldDB" id="A0AAW8D173"/>
<feature type="transmembrane region" description="Helical" evidence="1">
    <location>
        <begin position="28"/>
        <end position="48"/>
    </location>
</feature>
<feature type="transmembrane region" description="Helical" evidence="1">
    <location>
        <begin position="60"/>
        <end position="82"/>
    </location>
</feature>
<dbReference type="Proteomes" id="UP001242045">
    <property type="component" value="Unassembled WGS sequence"/>
</dbReference>
<sequence length="195" mass="21713">MIFIFSFWFLLFGFIVACSPGHPRRQRIASIALAFLLCVVFLQALGILGPQAIAANATNYTPGLIFILGMVSFGFFAAVLVYQRTSQELTHARAGTAVFAALAGIYLMFTAVDHWWFIRGDEEKTGWASPSAMGVKEVDCDFALVRVEDEVITYRCAHLFVFGKLYAHPFVPWPSYSSGTSAEMKAKHDELMRQP</sequence>
<evidence type="ECO:0000256" key="1">
    <source>
        <dbReference type="SAM" id="Phobius"/>
    </source>
</evidence>
<keyword evidence="1" id="KW-0812">Transmembrane</keyword>
<proteinExistence type="predicted"/>